<gene>
    <name evidence="2" type="ORF">O6P43_025875</name>
</gene>
<name>A0AAD7LAK4_QUISA</name>
<dbReference type="AlphaFoldDB" id="A0AAD7LAK4"/>
<proteinExistence type="predicted"/>
<keyword evidence="3" id="KW-1185">Reference proteome</keyword>
<feature type="compositionally biased region" description="Basic and acidic residues" evidence="1">
    <location>
        <begin position="11"/>
        <end position="25"/>
    </location>
</feature>
<organism evidence="2 3">
    <name type="scientific">Quillaja saponaria</name>
    <name type="common">Soap bark tree</name>
    <dbReference type="NCBI Taxonomy" id="32244"/>
    <lineage>
        <taxon>Eukaryota</taxon>
        <taxon>Viridiplantae</taxon>
        <taxon>Streptophyta</taxon>
        <taxon>Embryophyta</taxon>
        <taxon>Tracheophyta</taxon>
        <taxon>Spermatophyta</taxon>
        <taxon>Magnoliopsida</taxon>
        <taxon>eudicotyledons</taxon>
        <taxon>Gunneridae</taxon>
        <taxon>Pentapetalae</taxon>
        <taxon>rosids</taxon>
        <taxon>fabids</taxon>
        <taxon>Fabales</taxon>
        <taxon>Quillajaceae</taxon>
        <taxon>Quillaja</taxon>
    </lineage>
</organism>
<sequence>MASEVTNVMEHVGRQKENDPNSGKERKCKSNFRDVLTFFESRFAKLELVVADGKDRFEKIDQCIENLASVDEEVQGEMQCAFNFVSDIWRIMLDALKEMVLAKFAAMMEKIKEIKANWSLFGIRAKGYKGDVTIMASEVTNVMEHVGRQKENDPNGGKERKGKSNFKDVLTSFESRLAKVELTVVDGNDRFEEIDQHIENLASVDEEVQGEMQDALNSLSDSWKIALDALKEMVLAKFAAMKDEIKEIKADWSLFLQELVAFEGIMKELSRLCSRRISELLTLT</sequence>
<dbReference type="EMBL" id="JARAOO010000010">
    <property type="protein sequence ID" value="KAJ7954278.1"/>
    <property type="molecule type" value="Genomic_DNA"/>
</dbReference>
<evidence type="ECO:0000313" key="3">
    <source>
        <dbReference type="Proteomes" id="UP001163823"/>
    </source>
</evidence>
<accession>A0AAD7LAK4</accession>
<evidence type="ECO:0000256" key="1">
    <source>
        <dbReference type="SAM" id="MobiDB-lite"/>
    </source>
</evidence>
<comment type="caution">
    <text evidence="2">The sequence shown here is derived from an EMBL/GenBank/DDBJ whole genome shotgun (WGS) entry which is preliminary data.</text>
</comment>
<feature type="region of interest" description="Disordered" evidence="1">
    <location>
        <begin position="1"/>
        <end position="27"/>
    </location>
</feature>
<protein>
    <submittedName>
        <fullName evidence="2">Structural maintenance of chromosomes protein like</fullName>
    </submittedName>
</protein>
<evidence type="ECO:0000313" key="2">
    <source>
        <dbReference type="EMBL" id="KAJ7954278.1"/>
    </source>
</evidence>
<dbReference type="KEGG" id="qsa:O6P43_025875"/>
<reference evidence="2" key="1">
    <citation type="journal article" date="2023" name="Science">
        <title>Elucidation of the pathway for biosynthesis of saponin adjuvants from the soapbark tree.</title>
        <authorList>
            <person name="Reed J."/>
            <person name="Orme A."/>
            <person name="El-Demerdash A."/>
            <person name="Owen C."/>
            <person name="Martin L.B.B."/>
            <person name="Misra R.C."/>
            <person name="Kikuchi S."/>
            <person name="Rejzek M."/>
            <person name="Martin A.C."/>
            <person name="Harkess A."/>
            <person name="Leebens-Mack J."/>
            <person name="Louveau T."/>
            <person name="Stephenson M.J."/>
            <person name="Osbourn A."/>
        </authorList>
    </citation>
    <scope>NUCLEOTIDE SEQUENCE</scope>
    <source>
        <strain evidence="2">S10</strain>
    </source>
</reference>
<dbReference type="Proteomes" id="UP001163823">
    <property type="component" value="Chromosome 10"/>
</dbReference>